<reference evidence="3 4" key="1">
    <citation type="submission" date="2018-04" db="EMBL/GenBank/DDBJ databases">
        <title>Genomic Encyclopedia of Type Strains, Phase IV (KMG-IV): sequencing the most valuable type-strain genomes for metagenomic binning, comparative biology and taxonomic classification.</title>
        <authorList>
            <person name="Goeker M."/>
        </authorList>
    </citation>
    <scope>NUCLEOTIDE SEQUENCE [LARGE SCALE GENOMIC DNA]</scope>
    <source>
        <strain evidence="3 4">DSM 28520</strain>
    </source>
</reference>
<accession>A0A2U1FMG5</accession>
<keyword evidence="2" id="KW-0812">Transmembrane</keyword>
<evidence type="ECO:0000313" key="4">
    <source>
        <dbReference type="Proteomes" id="UP000245462"/>
    </source>
</evidence>
<evidence type="ECO:0000256" key="1">
    <source>
        <dbReference type="SAM" id="MobiDB-lite"/>
    </source>
</evidence>
<feature type="transmembrane region" description="Helical" evidence="2">
    <location>
        <begin position="6"/>
        <end position="26"/>
    </location>
</feature>
<organism evidence="3 4">
    <name type="scientific">Porphyromonas loveana</name>
    <dbReference type="NCBI Taxonomy" id="1884669"/>
    <lineage>
        <taxon>Bacteria</taxon>
        <taxon>Pseudomonadati</taxon>
        <taxon>Bacteroidota</taxon>
        <taxon>Bacteroidia</taxon>
        <taxon>Bacteroidales</taxon>
        <taxon>Porphyromonadaceae</taxon>
        <taxon>Porphyromonas</taxon>
    </lineage>
</organism>
<dbReference type="EMBL" id="QEKY01000003">
    <property type="protein sequence ID" value="PVZ13349.1"/>
    <property type="molecule type" value="Genomic_DNA"/>
</dbReference>
<dbReference type="AlphaFoldDB" id="A0A2U1FMG5"/>
<sequence>MIQTFLTNLLLLFAILWLLLYTLYIYKLMKEREYKHLKREDKGVEEKALQTEKRLPHSYELVGKSKPMEKDRASRNIPAFPLVSSNKKSVEKSDTFAVEKSHEERKTEEVIHREAETEPLSDADNDSELHIDYTMEQVDEREMLREELLLTDDPMPEVTPTAILYRDLQRLQHIATHDDEGEDEEVAEMIILMRGTELMA</sequence>
<evidence type="ECO:0000313" key="3">
    <source>
        <dbReference type="EMBL" id="PVZ13349.1"/>
    </source>
</evidence>
<protein>
    <submittedName>
        <fullName evidence="3">Uncharacterized protein</fullName>
    </submittedName>
</protein>
<keyword evidence="4" id="KW-1185">Reference proteome</keyword>
<keyword evidence="2" id="KW-1133">Transmembrane helix</keyword>
<dbReference type="Proteomes" id="UP000245462">
    <property type="component" value="Unassembled WGS sequence"/>
</dbReference>
<dbReference type="OrthoDB" id="1011412at2"/>
<name>A0A2U1FMG5_9PORP</name>
<comment type="caution">
    <text evidence="3">The sequence shown here is derived from an EMBL/GenBank/DDBJ whole genome shotgun (WGS) entry which is preliminary data.</text>
</comment>
<dbReference type="GeneID" id="94550110"/>
<evidence type="ECO:0000256" key="2">
    <source>
        <dbReference type="SAM" id="Phobius"/>
    </source>
</evidence>
<keyword evidence="2" id="KW-0472">Membrane</keyword>
<proteinExistence type="predicted"/>
<dbReference type="RefSeq" id="WP_116678662.1">
    <property type="nucleotide sequence ID" value="NZ_QEKY01000003.1"/>
</dbReference>
<gene>
    <name evidence="3" type="ORF">C7382_10342</name>
</gene>
<feature type="region of interest" description="Disordered" evidence="1">
    <location>
        <begin position="93"/>
        <end position="125"/>
    </location>
</feature>
<feature type="compositionally biased region" description="Basic and acidic residues" evidence="1">
    <location>
        <begin position="93"/>
        <end position="116"/>
    </location>
</feature>